<organism evidence="1 2">
    <name type="scientific">Polycladospora coralii</name>
    <dbReference type="NCBI Taxonomy" id="2771432"/>
    <lineage>
        <taxon>Bacteria</taxon>
        <taxon>Bacillati</taxon>
        <taxon>Bacillota</taxon>
        <taxon>Bacilli</taxon>
        <taxon>Bacillales</taxon>
        <taxon>Thermoactinomycetaceae</taxon>
        <taxon>Polycladospora</taxon>
    </lineage>
</organism>
<proteinExistence type="predicted"/>
<dbReference type="SUPFAM" id="SSF102588">
    <property type="entry name" value="LmbE-like"/>
    <property type="match status" value="1"/>
</dbReference>
<name>A0A926N9H7_9BACL</name>
<dbReference type="Pfam" id="PF02585">
    <property type="entry name" value="PIG-L"/>
    <property type="match status" value="1"/>
</dbReference>
<evidence type="ECO:0000313" key="2">
    <source>
        <dbReference type="Proteomes" id="UP000661691"/>
    </source>
</evidence>
<dbReference type="Gene3D" id="3.40.50.10320">
    <property type="entry name" value="LmbE-like"/>
    <property type="match status" value="1"/>
</dbReference>
<dbReference type="Proteomes" id="UP000661691">
    <property type="component" value="Unassembled WGS sequence"/>
</dbReference>
<keyword evidence="2" id="KW-1185">Reference proteome</keyword>
<accession>A0A926N9H7</accession>
<comment type="caution">
    <text evidence="1">The sequence shown here is derived from an EMBL/GenBank/DDBJ whole genome shotgun (WGS) entry which is preliminary data.</text>
</comment>
<dbReference type="AlphaFoldDB" id="A0A926N9H7"/>
<dbReference type="InterPro" id="IPR024078">
    <property type="entry name" value="LmbE-like_dom_sf"/>
</dbReference>
<dbReference type="PANTHER" id="PTHR12993">
    <property type="entry name" value="N-ACETYLGLUCOSAMINYL-PHOSPHATIDYLINOSITOL DE-N-ACETYLASE-RELATED"/>
    <property type="match status" value="1"/>
</dbReference>
<gene>
    <name evidence="1" type="ORF">IC620_09820</name>
</gene>
<protein>
    <submittedName>
        <fullName evidence="1">PIG-L family deacetylase</fullName>
    </submittedName>
</protein>
<dbReference type="PANTHER" id="PTHR12993:SF11">
    <property type="entry name" value="N-ACETYLGLUCOSAMINYL-PHOSPHATIDYLINOSITOL DE-N-ACETYLASE"/>
    <property type="match status" value="1"/>
</dbReference>
<dbReference type="InterPro" id="IPR003737">
    <property type="entry name" value="GlcNAc_PI_deacetylase-related"/>
</dbReference>
<dbReference type="EMBL" id="JACXAH010000013">
    <property type="protein sequence ID" value="MBD1372651.1"/>
    <property type="molecule type" value="Genomic_DNA"/>
</dbReference>
<reference evidence="1" key="1">
    <citation type="submission" date="2020-09" db="EMBL/GenBank/DDBJ databases">
        <title>A novel bacterium of genus Hazenella, isolated from South China Sea.</title>
        <authorList>
            <person name="Huang H."/>
            <person name="Mo K."/>
            <person name="Hu Y."/>
        </authorList>
    </citation>
    <scope>NUCLEOTIDE SEQUENCE</scope>
    <source>
        <strain evidence="1">IB182357</strain>
    </source>
</reference>
<dbReference type="RefSeq" id="WP_191142067.1">
    <property type="nucleotide sequence ID" value="NZ_JACXAH010000013.1"/>
</dbReference>
<evidence type="ECO:0000313" key="1">
    <source>
        <dbReference type="EMBL" id="MBD1372651.1"/>
    </source>
</evidence>
<dbReference type="GO" id="GO:0016811">
    <property type="term" value="F:hydrolase activity, acting on carbon-nitrogen (but not peptide) bonds, in linear amides"/>
    <property type="evidence" value="ECO:0007669"/>
    <property type="project" value="TreeGrafter"/>
</dbReference>
<sequence length="288" mass="32607">MRKPYKIVITLSTAIGLLLLFTHFFSDKTAQATGDTSDNTVVYFSPHADDEVLTFAVPILNDIKAGKKVYMVLMSDGTVSVARDVVNGKYDHESTRTAGETVYCRWHKVYHNPTLNQHKDGALDRKTFGLRRIDEFYVATAKLGIPRENVQINLIPNNAFTHSNVKQIIKMNARLFPNAEFKTMSHTDGHPDHAMVGKVINDMHANGEIKSKANYLSIYTDRIYENSFASPGYKLYLTDASDKQKVLDALNVYKRWDPKNGWYGLGYHSVPTQFDGMAQDTYTKVVRN</sequence>